<dbReference type="Pfam" id="PF13511">
    <property type="entry name" value="DUF4124"/>
    <property type="match status" value="1"/>
</dbReference>
<feature type="compositionally biased region" description="Basic and acidic residues" evidence="1">
    <location>
        <begin position="49"/>
        <end position="87"/>
    </location>
</feature>
<feature type="domain" description="DUF4124" evidence="3">
    <location>
        <begin position="6"/>
        <end position="57"/>
    </location>
</feature>
<name>A0ABR7S5V5_AQUAC</name>
<feature type="chain" id="PRO_5046264869" description="DUF4124 domain-containing protein" evidence="2">
    <location>
        <begin position="18"/>
        <end position="141"/>
    </location>
</feature>
<dbReference type="RefSeq" id="WP_187807262.1">
    <property type="nucleotide sequence ID" value="NZ_LZEU01000001.1"/>
</dbReference>
<proteinExistence type="predicted"/>
<evidence type="ECO:0000313" key="4">
    <source>
        <dbReference type="EMBL" id="MBC9251773.1"/>
    </source>
</evidence>
<evidence type="ECO:0000259" key="3">
    <source>
        <dbReference type="Pfam" id="PF13511"/>
    </source>
</evidence>
<dbReference type="Proteomes" id="UP000744555">
    <property type="component" value="Unassembled WGS sequence"/>
</dbReference>
<feature type="signal peptide" evidence="2">
    <location>
        <begin position="1"/>
        <end position="17"/>
    </location>
</feature>
<keyword evidence="5" id="KW-1185">Reference proteome</keyword>
<evidence type="ECO:0000256" key="2">
    <source>
        <dbReference type="SAM" id="SignalP"/>
    </source>
</evidence>
<sequence>MRKLLLCFLLLPGLAGAEIYRWTDANGQVHFGEQPGGAGAQQIEVKPQVVERDDATRQREERTEQFYEARRQEKAQADAKSAEARAQRAQECKELRSQLAEIQRGGRYFVTDKNGERSYISDKEIDGARNRLSSRIAERCS</sequence>
<organism evidence="4 5">
    <name type="scientific">Aquipseudomonas alcaligenes</name>
    <name type="common">Pseudomonas alcaligenes</name>
    <dbReference type="NCBI Taxonomy" id="43263"/>
    <lineage>
        <taxon>Bacteria</taxon>
        <taxon>Pseudomonadati</taxon>
        <taxon>Pseudomonadota</taxon>
        <taxon>Gammaproteobacteria</taxon>
        <taxon>Pseudomonadales</taxon>
        <taxon>Pseudomonadaceae</taxon>
        <taxon>Aquipseudomonas</taxon>
    </lineage>
</organism>
<evidence type="ECO:0000256" key="1">
    <source>
        <dbReference type="SAM" id="MobiDB-lite"/>
    </source>
</evidence>
<evidence type="ECO:0000313" key="5">
    <source>
        <dbReference type="Proteomes" id="UP000744555"/>
    </source>
</evidence>
<protein>
    <recommendedName>
        <fullName evidence="3">DUF4124 domain-containing protein</fullName>
    </recommendedName>
</protein>
<reference evidence="4 5" key="1">
    <citation type="submission" date="2016-06" db="EMBL/GenBank/DDBJ databases">
        <authorList>
            <person name="Ramos C."/>
            <person name="Pintado A."/>
            <person name="Crespo-Gomez J.I."/>
        </authorList>
    </citation>
    <scope>NUCLEOTIDE SEQUENCE [LARGE SCALE GENOMIC DNA]</scope>
    <source>
        <strain evidence="4 5">AVO110</strain>
    </source>
</reference>
<comment type="caution">
    <text evidence="4">The sequence shown here is derived from an EMBL/GenBank/DDBJ whole genome shotgun (WGS) entry which is preliminary data.</text>
</comment>
<dbReference type="EMBL" id="LZEU01000001">
    <property type="protein sequence ID" value="MBC9251773.1"/>
    <property type="molecule type" value="Genomic_DNA"/>
</dbReference>
<feature type="region of interest" description="Disordered" evidence="1">
    <location>
        <begin position="31"/>
        <end position="87"/>
    </location>
</feature>
<accession>A0ABR7S5V5</accession>
<keyword evidence="2" id="KW-0732">Signal</keyword>
<dbReference type="InterPro" id="IPR025392">
    <property type="entry name" value="DUF4124"/>
</dbReference>
<gene>
    <name evidence="4" type="ORF">A9179_16000</name>
</gene>